<dbReference type="AlphaFoldDB" id="A0A813YLW5"/>
<evidence type="ECO:0000313" key="3">
    <source>
        <dbReference type="EMBL" id="CAF4171320.1"/>
    </source>
</evidence>
<dbReference type="Proteomes" id="UP000663881">
    <property type="component" value="Unassembled WGS sequence"/>
</dbReference>
<feature type="coiled-coil region" evidence="1">
    <location>
        <begin position="48"/>
        <end position="152"/>
    </location>
</feature>
<proteinExistence type="predicted"/>
<dbReference type="Gene3D" id="6.10.250.3110">
    <property type="match status" value="1"/>
</dbReference>
<dbReference type="Proteomes" id="UP000663891">
    <property type="component" value="Unassembled WGS sequence"/>
</dbReference>
<name>A0A813YLW5_9BILA</name>
<dbReference type="EMBL" id="CAJNON010000057">
    <property type="protein sequence ID" value="CAF0886238.1"/>
    <property type="molecule type" value="Genomic_DNA"/>
</dbReference>
<organism evidence="2 4">
    <name type="scientific">Adineta steineri</name>
    <dbReference type="NCBI Taxonomy" id="433720"/>
    <lineage>
        <taxon>Eukaryota</taxon>
        <taxon>Metazoa</taxon>
        <taxon>Spiralia</taxon>
        <taxon>Gnathifera</taxon>
        <taxon>Rotifera</taxon>
        <taxon>Eurotatoria</taxon>
        <taxon>Bdelloidea</taxon>
        <taxon>Adinetida</taxon>
        <taxon>Adinetidae</taxon>
        <taxon>Adineta</taxon>
    </lineage>
</organism>
<dbReference type="EMBL" id="CAJOAY010007666">
    <property type="protein sequence ID" value="CAF4171320.1"/>
    <property type="molecule type" value="Genomic_DNA"/>
</dbReference>
<evidence type="ECO:0000313" key="4">
    <source>
        <dbReference type="Proteomes" id="UP000663891"/>
    </source>
</evidence>
<keyword evidence="1" id="KW-0175">Coiled coil</keyword>
<gene>
    <name evidence="3" type="ORF">OKA104_LOCUS39356</name>
    <name evidence="2" type="ORF">VCS650_LOCUS8524</name>
</gene>
<protein>
    <submittedName>
        <fullName evidence="2">Uncharacterized protein</fullName>
    </submittedName>
</protein>
<dbReference type="OrthoDB" id="10051415at2759"/>
<dbReference type="SUPFAM" id="SSF57997">
    <property type="entry name" value="Tropomyosin"/>
    <property type="match status" value="1"/>
</dbReference>
<comment type="caution">
    <text evidence="2">The sequence shown here is derived from an EMBL/GenBank/DDBJ whole genome shotgun (WGS) entry which is preliminary data.</text>
</comment>
<evidence type="ECO:0000313" key="2">
    <source>
        <dbReference type="EMBL" id="CAF0886238.1"/>
    </source>
</evidence>
<accession>A0A813YLW5</accession>
<evidence type="ECO:0000256" key="1">
    <source>
        <dbReference type="SAM" id="Coils"/>
    </source>
</evidence>
<sequence>MTSICCHIRSFTTGHVRENQPLKLQINQLNRKIEVDRFDAVECIEQLQRKHQLDVKETRRRTEQLEDENQILNNQLNELRRENQQLKFHIEQLENDKHTLEKEIEALKIELNILKKNGNVIKEELGETKKELKETQHDLDLVKKQIGKEREQKNIEEKLNIYKLLLGEVAFKLDQVVINHVFQDRYKVSHPKSKKWKIRARSLTFAHVLNKCIEPMEAEENKRLNDFIVYLQKHGWYDGFHMADVLNELKAARFQLAHLSAQSKYYQDRQSLIQVAGCAGTGQQKVDFEQVINILCDFTKNE</sequence>
<reference evidence="2" key="1">
    <citation type="submission" date="2021-02" db="EMBL/GenBank/DDBJ databases">
        <authorList>
            <person name="Nowell W R."/>
        </authorList>
    </citation>
    <scope>NUCLEOTIDE SEQUENCE</scope>
</reference>